<name>A0AA86T8T4_9BACT</name>
<feature type="region of interest" description="Disordered" evidence="1">
    <location>
        <begin position="1"/>
        <end position="23"/>
    </location>
</feature>
<evidence type="ECO:0000313" key="2">
    <source>
        <dbReference type="EMBL" id="CAI4032388.1"/>
    </source>
</evidence>
<feature type="compositionally biased region" description="Basic residues" evidence="1">
    <location>
        <begin position="229"/>
        <end position="246"/>
    </location>
</feature>
<accession>A0AA86T8T4</accession>
<organism evidence="2 3">
    <name type="scientific">Nitrospira tepida</name>
    <dbReference type="NCBI Taxonomy" id="2973512"/>
    <lineage>
        <taxon>Bacteria</taxon>
        <taxon>Pseudomonadati</taxon>
        <taxon>Nitrospirota</taxon>
        <taxon>Nitrospiria</taxon>
        <taxon>Nitrospirales</taxon>
        <taxon>Nitrospiraceae</taxon>
        <taxon>Nitrospira</taxon>
    </lineage>
</organism>
<keyword evidence="3" id="KW-1185">Reference proteome</keyword>
<dbReference type="RefSeq" id="WP_289269117.1">
    <property type="nucleotide sequence ID" value="NZ_OX365700.1"/>
</dbReference>
<dbReference type="KEGG" id="nti:DNFV4_02818"/>
<protein>
    <submittedName>
        <fullName evidence="2">Uncharacterized protein</fullName>
    </submittedName>
</protein>
<gene>
    <name evidence="2" type="ORF">DNFV4_02818</name>
</gene>
<evidence type="ECO:0000256" key="1">
    <source>
        <dbReference type="SAM" id="MobiDB-lite"/>
    </source>
</evidence>
<dbReference type="AlphaFoldDB" id="A0AA86T8T4"/>
<dbReference type="Proteomes" id="UP001179121">
    <property type="component" value="Chromosome"/>
</dbReference>
<evidence type="ECO:0000313" key="3">
    <source>
        <dbReference type="Proteomes" id="UP001179121"/>
    </source>
</evidence>
<sequence length="246" mass="27217">MRSQRHPDVATGKVDLKRPTPEPLPESVRFAMEFVKAGGRITSESGVYGGAAQSAMVWLLKFRGTDVASLSTGGLTDKLMEVIRFSFDGGLIFNPGLGNYDEGRDKRLTIAPLTAVTMAPLSVAPSDFLSELQRKVRGLLDQYLRDGHLPIENLTVSLEVCRTRPGVTIHADDLTTGFLYHMGQLLGMLGHRLGTCRHCKTCFLAGRTDKAYCSRPCQALQYKVDHPPKKGGKRHGTKKRQRSRHR</sequence>
<feature type="compositionally biased region" description="Basic and acidic residues" evidence="1">
    <location>
        <begin position="1"/>
        <end position="20"/>
    </location>
</feature>
<dbReference type="EMBL" id="OX365700">
    <property type="protein sequence ID" value="CAI4032388.1"/>
    <property type="molecule type" value="Genomic_DNA"/>
</dbReference>
<proteinExistence type="predicted"/>
<feature type="region of interest" description="Disordered" evidence="1">
    <location>
        <begin position="224"/>
        <end position="246"/>
    </location>
</feature>
<reference evidence="2" key="1">
    <citation type="submission" date="2022-10" db="EMBL/GenBank/DDBJ databases">
        <authorList>
            <person name="Koch H."/>
        </authorList>
    </citation>
    <scope>NUCLEOTIDE SEQUENCE</scope>
    <source>
        <strain evidence="2">DNF</strain>
    </source>
</reference>